<dbReference type="STRING" id="578458.D8QFW3"/>
<dbReference type="GeneID" id="9592161"/>
<evidence type="ECO:0008006" key="4">
    <source>
        <dbReference type="Google" id="ProtNLM"/>
    </source>
</evidence>
<dbReference type="OrthoDB" id="5588846at2759"/>
<dbReference type="InParanoid" id="D8QFW3"/>
<dbReference type="PANTHER" id="PTHR47938:SF35">
    <property type="entry name" value="PENTATRICOPEPTIDE REPEAT-CONTAINING PROTEIN 4, MITOCHONDRIAL-RELATED"/>
    <property type="match status" value="1"/>
</dbReference>
<dbReference type="eggNOG" id="ENOG502RXM5">
    <property type="taxonomic scope" value="Eukaryota"/>
</dbReference>
<dbReference type="Proteomes" id="UP000007431">
    <property type="component" value="Unassembled WGS sequence"/>
</dbReference>
<dbReference type="PANTHER" id="PTHR47938">
    <property type="entry name" value="RESPIRATORY COMPLEX I CHAPERONE (CIA84), PUTATIVE (AFU_ORTHOLOGUE AFUA_2G06020)-RELATED"/>
    <property type="match status" value="1"/>
</dbReference>
<feature type="compositionally biased region" description="Polar residues" evidence="1">
    <location>
        <begin position="552"/>
        <end position="562"/>
    </location>
</feature>
<protein>
    <recommendedName>
        <fullName evidence="4">Pentacotripeptide-repeat region of PRORP domain-containing protein</fullName>
    </recommendedName>
</protein>
<gene>
    <name evidence="2" type="ORF">SCHCODRAFT_70371</name>
</gene>
<dbReference type="OMA" id="RDLWIEM"/>
<feature type="region of interest" description="Disordered" evidence="1">
    <location>
        <begin position="827"/>
        <end position="847"/>
    </location>
</feature>
<dbReference type="RefSeq" id="XP_003028391.1">
    <property type="nucleotide sequence ID" value="XM_003028345.1"/>
</dbReference>
<dbReference type="AlphaFoldDB" id="D8QFW3"/>
<evidence type="ECO:0000256" key="1">
    <source>
        <dbReference type="SAM" id="MobiDB-lite"/>
    </source>
</evidence>
<dbReference type="GO" id="GO:0140053">
    <property type="term" value="P:mitochondrial gene expression"/>
    <property type="evidence" value="ECO:0007669"/>
    <property type="project" value="TreeGrafter"/>
</dbReference>
<reference evidence="2 3" key="1">
    <citation type="journal article" date="2010" name="Nat. Biotechnol.">
        <title>Genome sequence of the model mushroom Schizophyllum commune.</title>
        <authorList>
            <person name="Ohm R.A."/>
            <person name="de Jong J.F."/>
            <person name="Lugones L.G."/>
            <person name="Aerts A."/>
            <person name="Kothe E."/>
            <person name="Stajich J.E."/>
            <person name="de Vries R.P."/>
            <person name="Record E."/>
            <person name="Levasseur A."/>
            <person name="Baker S.E."/>
            <person name="Bartholomew K.A."/>
            <person name="Coutinho P.M."/>
            <person name="Erdmann S."/>
            <person name="Fowler T.J."/>
            <person name="Gathman A.C."/>
            <person name="Lombard V."/>
            <person name="Henrissat B."/>
            <person name="Knabe N."/>
            <person name="Kuees U."/>
            <person name="Lilly W.W."/>
            <person name="Lindquist E."/>
            <person name="Lucas S."/>
            <person name="Magnuson J.K."/>
            <person name="Piumi F."/>
            <person name="Raudaskoski M."/>
            <person name="Salamov A."/>
            <person name="Schmutz J."/>
            <person name="Schwarze F.W.M.R."/>
            <person name="vanKuyk P.A."/>
            <person name="Horton J.S."/>
            <person name="Grigoriev I.V."/>
            <person name="Woesten H.A.B."/>
        </authorList>
    </citation>
    <scope>NUCLEOTIDE SEQUENCE [LARGE SCALE GENOMIC DNA]</scope>
    <source>
        <strain evidence="3">H4-8 / FGSC 9210</strain>
    </source>
</reference>
<dbReference type="GO" id="GO:0005739">
    <property type="term" value="C:mitochondrion"/>
    <property type="evidence" value="ECO:0007669"/>
    <property type="project" value="TreeGrafter"/>
</dbReference>
<dbReference type="Gene3D" id="1.25.40.10">
    <property type="entry name" value="Tetratricopeptide repeat domain"/>
    <property type="match status" value="1"/>
</dbReference>
<dbReference type="InterPro" id="IPR011990">
    <property type="entry name" value="TPR-like_helical_dom_sf"/>
</dbReference>
<proteinExistence type="predicted"/>
<name>D8QFW3_SCHCM</name>
<dbReference type="GO" id="GO:0003729">
    <property type="term" value="F:mRNA binding"/>
    <property type="evidence" value="ECO:0007669"/>
    <property type="project" value="TreeGrafter"/>
</dbReference>
<keyword evidence="3" id="KW-1185">Reference proteome</keyword>
<evidence type="ECO:0000313" key="2">
    <source>
        <dbReference type="EMBL" id="EFI93488.1"/>
    </source>
</evidence>
<dbReference type="EMBL" id="GL377311">
    <property type="protein sequence ID" value="EFI93488.1"/>
    <property type="molecule type" value="Genomic_DNA"/>
</dbReference>
<accession>D8QFW3</accession>
<sequence>MSPPLPPYLVDSILLRLASPLRSGACLQRRQVLNRCMHQAAYAVKETPNPFSYDAALKQHTKPRRHDAGLAVRLPENILPNGVLESTKLNAGLKVLEEAAEVEASREEAEYTEEDLLSLYGSVLGPETEVQERAPEHLRIEFNQDMAVVKALADRLAPQAEAEPSELVRRLRGETPPTEISTERAMSDQQRVIAGLEKYAAGLESLLPNAREDALPVGIMTKGEAESLIRVCINAYDGAAAEAALRALRRARVDFDESLADDVLAMYSDAGDIAAVEAYLVNNLTAAPTEQQRHLHVSAHIHATPPDTIPTTALSLLHSYETQGLPAPMKTYTHAITALFDHPSSLARAQAWDLFSHMRYVAHPNPDAVLYTLMIRACASPLLSSRASEPERALDLWHEMTVDHEIRPTAGAYAAVILACARAGTKAFVSEAFRLAREMLDSHRDAYGRSAYSPDTRLFCALLEGAKRIGDLARVRWLLAEMARPRTDAERADATVNEEVMMHVFHAYAAYDPPFKRGDALLVKAPEGETTEENSRATSVQEVKTPTDDTKGSTSSVPQSRSEVVREAAHLFGRVLRDTGNLPAEHDRSSVAPPPAKFERVELTSRLLNAYLAVFYRHSTLGTARDLFRQLYVGDEFGLGVAPNASTYVDALERCAQAKKGPERELALRFAREVWADWTAFEAGGRRQVKARLTERAHVAYIRTLALSGHIAQAVTQIRQFVERYPASAVRAHNPALASRPTRTVLDGERPLVQNMSKTEVPDDSVPPLLTFKDIEIVHHRLVDLTRSLGPSIRARAEKDIKYLKYAVKAYEWALRVRRDETMKGAKEGLTRSRAAKLPQIQQPEVL</sequence>
<dbReference type="KEGG" id="scm:SCHCO_02515208"/>
<organism evidence="3">
    <name type="scientific">Schizophyllum commune (strain H4-8 / FGSC 9210)</name>
    <name type="common">Split gill fungus</name>
    <dbReference type="NCBI Taxonomy" id="578458"/>
    <lineage>
        <taxon>Eukaryota</taxon>
        <taxon>Fungi</taxon>
        <taxon>Dikarya</taxon>
        <taxon>Basidiomycota</taxon>
        <taxon>Agaricomycotina</taxon>
        <taxon>Agaricomycetes</taxon>
        <taxon>Agaricomycetidae</taxon>
        <taxon>Agaricales</taxon>
        <taxon>Schizophyllaceae</taxon>
        <taxon>Schizophyllum</taxon>
    </lineage>
</organism>
<feature type="region of interest" description="Disordered" evidence="1">
    <location>
        <begin position="526"/>
        <end position="562"/>
    </location>
</feature>
<evidence type="ECO:0000313" key="3">
    <source>
        <dbReference type="Proteomes" id="UP000007431"/>
    </source>
</evidence>
<dbReference type="VEuPathDB" id="FungiDB:SCHCODRAFT_02515208"/>
<dbReference type="HOGENOM" id="CLU_014664_0_0_1"/>